<comment type="subcellular location">
    <subcellularLocation>
        <location evidence="2">Membrane</location>
        <topology evidence="2">Multi-pass membrane protein</topology>
    </subcellularLocation>
</comment>
<dbReference type="GO" id="GO:0016024">
    <property type="term" value="P:CDP-diacylglycerol biosynthetic process"/>
    <property type="evidence" value="ECO:0007669"/>
    <property type="project" value="UniProtKB-UniPathway"/>
</dbReference>
<gene>
    <name evidence="21" type="ORF">TCAL_12471</name>
</gene>
<dbReference type="GO" id="GO:0004605">
    <property type="term" value="F:phosphatidate cytidylyltransferase activity"/>
    <property type="evidence" value="ECO:0007669"/>
    <property type="project" value="UniProtKB-EC"/>
</dbReference>
<evidence type="ECO:0000256" key="7">
    <source>
        <dbReference type="ARBA" id="ARBA00022516"/>
    </source>
</evidence>
<evidence type="ECO:0000256" key="1">
    <source>
        <dbReference type="ARBA" id="ARBA00001698"/>
    </source>
</evidence>
<keyword evidence="11 20" id="KW-1133">Transmembrane helix</keyword>
<organism evidence="21 22">
    <name type="scientific">Tigriopus californicus</name>
    <name type="common">Marine copepod</name>
    <dbReference type="NCBI Taxonomy" id="6832"/>
    <lineage>
        <taxon>Eukaryota</taxon>
        <taxon>Metazoa</taxon>
        <taxon>Ecdysozoa</taxon>
        <taxon>Arthropoda</taxon>
        <taxon>Crustacea</taxon>
        <taxon>Multicrustacea</taxon>
        <taxon>Hexanauplia</taxon>
        <taxon>Copepoda</taxon>
        <taxon>Harpacticoida</taxon>
        <taxon>Harpacticidae</taxon>
        <taxon>Tigriopus</taxon>
    </lineage>
</organism>
<feature type="transmembrane region" description="Helical" evidence="20">
    <location>
        <begin position="243"/>
        <end position="267"/>
    </location>
</feature>
<feature type="transmembrane region" description="Helical" evidence="20">
    <location>
        <begin position="216"/>
        <end position="237"/>
    </location>
</feature>
<dbReference type="InterPro" id="IPR016720">
    <property type="entry name" value="PC_Trfase_euk"/>
</dbReference>
<keyword evidence="10" id="KW-0548">Nucleotidyltransferase</keyword>
<feature type="transmembrane region" description="Helical" evidence="20">
    <location>
        <begin position="184"/>
        <end position="204"/>
    </location>
</feature>
<evidence type="ECO:0000256" key="19">
    <source>
        <dbReference type="SAM" id="MobiDB-lite"/>
    </source>
</evidence>
<keyword evidence="7" id="KW-0444">Lipid biosynthesis</keyword>
<comment type="similarity">
    <text evidence="5">Belongs to the CDS family.</text>
</comment>
<evidence type="ECO:0000256" key="17">
    <source>
        <dbReference type="ARBA" id="ARBA00032396"/>
    </source>
</evidence>
<dbReference type="PANTHER" id="PTHR13773:SF8">
    <property type="entry name" value="PHOSPHATIDATE CYTIDYLYLTRANSFERASE, PHOTORECEPTOR-SPECIFIC"/>
    <property type="match status" value="1"/>
</dbReference>
<evidence type="ECO:0000256" key="5">
    <source>
        <dbReference type="ARBA" id="ARBA00010185"/>
    </source>
</evidence>
<dbReference type="UniPathway" id="UPA00557">
    <property type="reaction ID" value="UER00614"/>
</dbReference>
<evidence type="ECO:0000256" key="13">
    <source>
        <dbReference type="ARBA" id="ARBA00023136"/>
    </source>
</evidence>
<dbReference type="Pfam" id="PF01148">
    <property type="entry name" value="CTP_transf_1"/>
    <property type="match status" value="1"/>
</dbReference>
<dbReference type="GO" id="GO:0005789">
    <property type="term" value="C:endoplasmic reticulum membrane"/>
    <property type="evidence" value="ECO:0007669"/>
    <property type="project" value="TreeGrafter"/>
</dbReference>
<evidence type="ECO:0000256" key="4">
    <source>
        <dbReference type="ARBA" id="ARBA00005189"/>
    </source>
</evidence>
<evidence type="ECO:0000313" key="22">
    <source>
        <dbReference type="Proteomes" id="UP000318571"/>
    </source>
</evidence>
<evidence type="ECO:0000256" key="9">
    <source>
        <dbReference type="ARBA" id="ARBA00022692"/>
    </source>
</evidence>
<keyword evidence="14" id="KW-0594">Phospholipid biosynthesis</keyword>
<evidence type="ECO:0000256" key="12">
    <source>
        <dbReference type="ARBA" id="ARBA00023098"/>
    </source>
</evidence>
<dbReference type="AlphaFoldDB" id="A0A553PTU4"/>
<evidence type="ECO:0000313" key="21">
    <source>
        <dbReference type="EMBL" id="TRY81097.1"/>
    </source>
</evidence>
<evidence type="ECO:0000256" key="8">
    <source>
        <dbReference type="ARBA" id="ARBA00022679"/>
    </source>
</evidence>
<feature type="compositionally biased region" description="Acidic residues" evidence="19">
    <location>
        <begin position="51"/>
        <end position="67"/>
    </location>
</feature>
<reference evidence="21 22" key="1">
    <citation type="journal article" date="2018" name="Nat. Ecol. Evol.">
        <title>Genomic signatures of mitonuclear coevolution across populations of Tigriopus californicus.</title>
        <authorList>
            <person name="Barreto F.S."/>
            <person name="Watson E.T."/>
            <person name="Lima T.G."/>
            <person name="Willett C.S."/>
            <person name="Edmands S."/>
            <person name="Li W."/>
            <person name="Burton R.S."/>
        </authorList>
    </citation>
    <scope>NUCLEOTIDE SEQUENCE [LARGE SCALE GENOMIC DNA]</scope>
    <source>
        <strain evidence="21 22">San Diego</strain>
    </source>
</reference>
<proteinExistence type="inferred from homology"/>
<dbReference type="STRING" id="6832.A0A553PTU4"/>
<keyword evidence="9 20" id="KW-0812">Transmembrane</keyword>
<evidence type="ECO:0000256" key="6">
    <source>
        <dbReference type="ARBA" id="ARBA00012487"/>
    </source>
</evidence>
<evidence type="ECO:0000256" key="14">
    <source>
        <dbReference type="ARBA" id="ARBA00023209"/>
    </source>
</evidence>
<comment type="caution">
    <text evidence="21">The sequence shown here is derived from an EMBL/GenBank/DDBJ whole genome shotgun (WGS) entry which is preliminary data.</text>
</comment>
<accession>A0A553PTU4</accession>
<feature type="region of interest" description="Disordered" evidence="19">
    <location>
        <begin position="454"/>
        <end position="473"/>
    </location>
</feature>
<evidence type="ECO:0000256" key="10">
    <source>
        <dbReference type="ARBA" id="ARBA00022695"/>
    </source>
</evidence>
<keyword evidence="8" id="KW-0808">Transferase</keyword>
<evidence type="ECO:0000256" key="2">
    <source>
        <dbReference type="ARBA" id="ARBA00004141"/>
    </source>
</evidence>
<evidence type="ECO:0000256" key="3">
    <source>
        <dbReference type="ARBA" id="ARBA00005119"/>
    </source>
</evidence>
<name>A0A553PTU4_TIGCA</name>
<keyword evidence="15" id="KW-1208">Phospholipid metabolism</keyword>
<dbReference type="EMBL" id="VCGU01000001">
    <property type="protein sequence ID" value="TRY81097.1"/>
    <property type="molecule type" value="Genomic_DNA"/>
</dbReference>
<dbReference type="Proteomes" id="UP000318571">
    <property type="component" value="Chromosome 12"/>
</dbReference>
<feature type="transmembrane region" description="Helical" evidence="20">
    <location>
        <begin position="355"/>
        <end position="377"/>
    </location>
</feature>
<comment type="catalytic activity">
    <reaction evidence="1">
        <text>a 1,2-diacyl-sn-glycero-3-phosphate + CTP + H(+) = a CDP-1,2-diacyl-sn-glycerol + diphosphate</text>
        <dbReference type="Rhea" id="RHEA:16229"/>
        <dbReference type="ChEBI" id="CHEBI:15378"/>
        <dbReference type="ChEBI" id="CHEBI:33019"/>
        <dbReference type="ChEBI" id="CHEBI:37563"/>
        <dbReference type="ChEBI" id="CHEBI:58332"/>
        <dbReference type="ChEBI" id="CHEBI:58608"/>
        <dbReference type="EC" id="2.7.7.41"/>
    </reaction>
</comment>
<feature type="transmembrane region" description="Helical" evidence="20">
    <location>
        <begin position="279"/>
        <end position="302"/>
    </location>
</feature>
<evidence type="ECO:0000256" key="11">
    <source>
        <dbReference type="ARBA" id="ARBA00022989"/>
    </source>
</evidence>
<keyword evidence="12" id="KW-0443">Lipid metabolism</keyword>
<feature type="region of interest" description="Disordered" evidence="19">
    <location>
        <begin position="1"/>
        <end position="75"/>
    </location>
</feature>
<dbReference type="PANTHER" id="PTHR13773">
    <property type="entry name" value="PHOSPHATIDATE CYTIDYLYLTRANSFERASE"/>
    <property type="match status" value="1"/>
</dbReference>
<keyword evidence="13 20" id="KW-0472">Membrane</keyword>
<sequence length="616" mass="69327">MANQVRSRWKGQHSQHQAHAQDDPFLDESDDEQHFANSSDSGRFETPQLPEELEHDSDSALEDEDTVTEINESQDGPDILSGGILATLPPRWRNWFLRGISGSLLISGFSFLIYCGPVGLFFLTYLVLFSVYSEVMGLAQRVCKVPQLKAYGWYNFYVLQYFMNMSALWRYLETSHSTWTSFMIRHHELVSFALYMGGLIYFVLTLKQHYMRSYSFLGWSHLTLLFFALPGQILNHLTLRGMIWYILPMTLITLNDIMAFYVGFFFGKTPLIKLSPKKTWEGFVFGGLLTVVLGTALVYLMITPYLICPVQVNPWEGLLESPHHIFAVQTDCTPHPVFIIDTFHIGEISINMYPFLIHGAILGLLFSLVGPFGGFMASGFKRGCKRKNFGGFIPGHGGVTDRCDCMFLCARNMTAQLLLAIILLVQSQRVHCHTVASIRVEKEEEQKHLELDGSGMNIKEWPPASDQTQTCDGSSDKDIDITFTDTTGCFLFQTPGFNDGGYPDASNGDYACIYRNSFPNRVSGIVTVLQEDFEFPAPNNNGLCSDRLRIRPVDKTPLTGPDPDPEDLINVQNQVRFCGTITSDKARRFDTRDLVIALRANAATNGNGAQIVLCFD</sequence>
<comment type="pathway">
    <text evidence="4">Lipid metabolism.</text>
</comment>
<evidence type="ECO:0000256" key="15">
    <source>
        <dbReference type="ARBA" id="ARBA00023264"/>
    </source>
</evidence>
<feature type="transmembrane region" description="Helical" evidence="20">
    <location>
        <begin position="151"/>
        <end position="172"/>
    </location>
</feature>
<dbReference type="EC" id="2.7.7.41" evidence="6"/>
<protein>
    <recommendedName>
        <fullName evidence="6">phosphatidate cytidylyltransferase</fullName>
        <ecNumber evidence="6">2.7.7.41</ecNumber>
    </recommendedName>
    <alternativeName>
        <fullName evidence="16">CDP-diacylglycerol synthase</fullName>
    </alternativeName>
    <alternativeName>
        <fullName evidence="17">CDP-diglyceride pyrophosphorylase</fullName>
    </alternativeName>
    <alternativeName>
        <fullName evidence="18">CDP-diglyceride synthase</fullName>
    </alternativeName>
</protein>
<evidence type="ECO:0000256" key="18">
    <source>
        <dbReference type="ARBA" id="ARBA00033406"/>
    </source>
</evidence>
<evidence type="ECO:0000256" key="20">
    <source>
        <dbReference type="SAM" id="Phobius"/>
    </source>
</evidence>
<evidence type="ECO:0000256" key="16">
    <source>
        <dbReference type="ARBA" id="ARBA00029893"/>
    </source>
</evidence>
<keyword evidence="22" id="KW-1185">Reference proteome</keyword>
<comment type="pathway">
    <text evidence="3">Phospholipid metabolism; CDP-diacylglycerol biosynthesis; CDP-diacylglycerol from sn-glycerol 3-phosphate: step 3/3.</text>
</comment>